<feature type="domain" description="NAD(P)-binding" evidence="1">
    <location>
        <begin position="8"/>
        <end position="186"/>
    </location>
</feature>
<name>A0A5B7SUV3_9LACO</name>
<sequence>MKNILIIGATSAMGELATKYFLNKTDDNITLMARYTNLLTIDEKRERVYQGDIIDKDILDAAMEGIDVVLVSLDSNEERLIQKIIEAMDRANIDRFLFLTSMGICNETPIYAGASGNLTERSILEPYQQVISRIEDSDLNYTIIRPSWLDDGSDIKNYQIEHNGKPFQVDTVSRYSVADLILRLAGNDQLDARDNVAISRKI</sequence>
<dbReference type="GO" id="GO:0042602">
    <property type="term" value="F:riboflavin reductase (NADPH) activity"/>
    <property type="evidence" value="ECO:0007669"/>
    <property type="project" value="TreeGrafter"/>
</dbReference>
<dbReference type="SUPFAM" id="SSF51735">
    <property type="entry name" value="NAD(P)-binding Rossmann-fold domains"/>
    <property type="match status" value="1"/>
</dbReference>
<dbReference type="Gene3D" id="3.40.50.720">
    <property type="entry name" value="NAD(P)-binding Rossmann-like Domain"/>
    <property type="match status" value="1"/>
</dbReference>
<dbReference type="PANTHER" id="PTHR43355">
    <property type="entry name" value="FLAVIN REDUCTASE (NADPH)"/>
    <property type="match status" value="1"/>
</dbReference>
<dbReference type="InterPro" id="IPR016040">
    <property type="entry name" value="NAD(P)-bd_dom"/>
</dbReference>
<dbReference type="InterPro" id="IPR051606">
    <property type="entry name" value="Polyketide_Oxido-like"/>
</dbReference>
<reference evidence="2 3" key="1">
    <citation type="submission" date="2019-05" db="EMBL/GenBank/DDBJ databases">
        <title>Genome Sequence of Lactobacillus futsaii Y97, a Potential Probiotic Strain Isolated from the Futsai of Taiwan.</title>
        <authorList>
            <person name="Du X."/>
        </authorList>
    </citation>
    <scope>NUCLEOTIDE SEQUENCE [LARGE SCALE GENOMIC DNA]</scope>
    <source>
        <strain evidence="2 3">Y97</strain>
    </source>
</reference>
<dbReference type="KEGG" id="lft:FG051_01130"/>
<dbReference type="Pfam" id="PF13460">
    <property type="entry name" value="NAD_binding_10"/>
    <property type="match status" value="1"/>
</dbReference>
<accession>A0A5B7SUV3</accession>
<dbReference type="RefSeq" id="WP_057813623.1">
    <property type="nucleotide sequence ID" value="NZ_CP040736.1"/>
</dbReference>
<evidence type="ECO:0000313" key="3">
    <source>
        <dbReference type="Proteomes" id="UP000310673"/>
    </source>
</evidence>
<dbReference type="Proteomes" id="UP000310673">
    <property type="component" value="Chromosome"/>
</dbReference>
<evidence type="ECO:0000259" key="1">
    <source>
        <dbReference type="Pfam" id="PF13460"/>
    </source>
</evidence>
<dbReference type="InterPro" id="IPR036291">
    <property type="entry name" value="NAD(P)-bd_dom_sf"/>
</dbReference>
<protein>
    <submittedName>
        <fullName evidence="2">NAD-dependent epimerase/dehydratase family protein</fullName>
    </submittedName>
</protein>
<organism evidence="2 3">
    <name type="scientific">Companilactobacillus futsaii</name>
    <dbReference type="NCBI Taxonomy" id="938155"/>
    <lineage>
        <taxon>Bacteria</taxon>
        <taxon>Bacillati</taxon>
        <taxon>Bacillota</taxon>
        <taxon>Bacilli</taxon>
        <taxon>Lactobacillales</taxon>
        <taxon>Lactobacillaceae</taxon>
        <taxon>Companilactobacillus</taxon>
    </lineage>
</organism>
<dbReference type="PANTHER" id="PTHR43355:SF2">
    <property type="entry name" value="FLAVIN REDUCTASE (NADPH)"/>
    <property type="match status" value="1"/>
</dbReference>
<dbReference type="STRING" id="1423818.FC88_GL002445"/>
<dbReference type="GO" id="GO:0004074">
    <property type="term" value="F:biliverdin reductase [NAD(P)H] activity"/>
    <property type="evidence" value="ECO:0007669"/>
    <property type="project" value="TreeGrafter"/>
</dbReference>
<evidence type="ECO:0000313" key="2">
    <source>
        <dbReference type="EMBL" id="QCX23786.1"/>
    </source>
</evidence>
<gene>
    <name evidence="2" type="ORF">FG051_01130</name>
</gene>
<dbReference type="EMBL" id="CP040736">
    <property type="protein sequence ID" value="QCX23786.1"/>
    <property type="molecule type" value="Genomic_DNA"/>
</dbReference>
<proteinExistence type="predicted"/>
<dbReference type="AlphaFoldDB" id="A0A5B7SUV3"/>